<proteinExistence type="predicted"/>
<comment type="caution">
    <text evidence="2">The sequence shown here is derived from an EMBL/GenBank/DDBJ whole genome shotgun (WGS) entry which is preliminary data.</text>
</comment>
<feature type="non-terminal residue" evidence="2">
    <location>
        <position position="1"/>
    </location>
</feature>
<keyword evidence="1" id="KW-0812">Transmembrane</keyword>
<evidence type="ECO:0000256" key="1">
    <source>
        <dbReference type="SAM" id="Phobius"/>
    </source>
</evidence>
<organism evidence="2 3">
    <name type="scientific">Clarias magur</name>
    <name type="common">Asian catfish</name>
    <name type="synonym">Macropteronotus magur</name>
    <dbReference type="NCBI Taxonomy" id="1594786"/>
    <lineage>
        <taxon>Eukaryota</taxon>
        <taxon>Metazoa</taxon>
        <taxon>Chordata</taxon>
        <taxon>Craniata</taxon>
        <taxon>Vertebrata</taxon>
        <taxon>Euteleostomi</taxon>
        <taxon>Actinopterygii</taxon>
        <taxon>Neopterygii</taxon>
        <taxon>Teleostei</taxon>
        <taxon>Ostariophysi</taxon>
        <taxon>Siluriformes</taxon>
        <taxon>Clariidae</taxon>
        <taxon>Clarias</taxon>
    </lineage>
</organism>
<dbReference type="OrthoDB" id="8941791at2759"/>
<accession>A0A8J4U157</accession>
<name>A0A8J4U157_CLAMG</name>
<evidence type="ECO:0000313" key="3">
    <source>
        <dbReference type="Proteomes" id="UP000727407"/>
    </source>
</evidence>
<protein>
    <submittedName>
        <fullName evidence="2">Threonine-rich GPI-anchored glycoprotein</fullName>
    </submittedName>
</protein>
<reference evidence="2" key="1">
    <citation type="submission" date="2020-07" db="EMBL/GenBank/DDBJ databases">
        <title>Clarias magur genome sequencing, assembly and annotation.</title>
        <authorList>
            <person name="Kushwaha B."/>
            <person name="Kumar R."/>
            <person name="Das P."/>
            <person name="Joshi C.G."/>
            <person name="Kumar D."/>
            <person name="Nagpure N.S."/>
            <person name="Pandey M."/>
            <person name="Agarwal S."/>
            <person name="Srivastava S."/>
            <person name="Singh M."/>
            <person name="Sahoo L."/>
            <person name="Jayasankar P."/>
            <person name="Meher P.K."/>
            <person name="Koringa P.G."/>
            <person name="Iquebal M.A."/>
            <person name="Das S.P."/>
            <person name="Bit A."/>
            <person name="Patnaik S."/>
            <person name="Patel N."/>
            <person name="Shah T.M."/>
            <person name="Hinsu A."/>
            <person name="Jena J.K."/>
        </authorList>
    </citation>
    <scope>NUCLEOTIDE SEQUENCE</scope>
    <source>
        <strain evidence="2">CIFAMagur01</strain>
        <tissue evidence="2">Testis</tissue>
    </source>
</reference>
<evidence type="ECO:0000313" key="2">
    <source>
        <dbReference type="EMBL" id="KAF5888774.1"/>
    </source>
</evidence>
<keyword evidence="1" id="KW-0472">Membrane</keyword>
<keyword evidence="3" id="KW-1185">Reference proteome</keyword>
<feature type="non-terminal residue" evidence="2">
    <location>
        <position position="454"/>
    </location>
</feature>
<feature type="transmembrane region" description="Helical" evidence="1">
    <location>
        <begin position="432"/>
        <end position="453"/>
    </location>
</feature>
<keyword evidence="1" id="KW-1133">Transmembrane helix</keyword>
<dbReference type="Proteomes" id="UP000727407">
    <property type="component" value="Unassembled WGS sequence"/>
</dbReference>
<dbReference type="EMBL" id="QNUK01000922">
    <property type="protein sequence ID" value="KAF5888774.1"/>
    <property type="molecule type" value="Genomic_DNA"/>
</dbReference>
<gene>
    <name evidence="2" type="ORF">DAT39_021525</name>
</gene>
<sequence>ISNSSYAVIFTISIDNISIPENPELSDDTYIDVENFINNAINTLLNAPGAEPFVPNSSNFTTSEKLINGNIEYSFQNGDAKTPISLLSQLNMICGSALVQARLLFNTSSVDPSDTSVINAITNLLNTRLQKLSESLNVLNFTFEDISDISSAVTFTINISNISIPGNPEFWNNTYYQVESIITNALSIILGDAINSTLRPQIVNLMNISNQIVGEMLYNIQGENIQLYANGLTPSNTGQVTSLPPPVGTVLIYIHLLFKNLSNVPSEADVIKAANALLDSSIRLARDTETVKVYNPVSIQNVTYQKLADNSYNIGFGFKISNVSISSNNDQLNETYDAIQNTINGLLNRILNSPNSKQFIFPRASYMSNSTTIVADSEYVFSEGDLNFVPSGFLAQILIVSGLSSPPAPTEEPIAFNTELLATPAQSGFPEWALAIIIPCIIAIVLIPCWIILC</sequence>
<dbReference type="AlphaFoldDB" id="A0A8J4U157"/>